<evidence type="ECO:0000256" key="6">
    <source>
        <dbReference type="ARBA" id="ARBA00036735"/>
    </source>
</evidence>
<evidence type="ECO:0000313" key="15">
    <source>
        <dbReference type="Proteomes" id="UP001303889"/>
    </source>
</evidence>
<comment type="subcellular location">
    <subcellularLocation>
        <location evidence="1">Secreted</location>
    </subcellularLocation>
</comment>
<proteinExistence type="inferred from homology"/>
<evidence type="ECO:0000256" key="5">
    <source>
        <dbReference type="ARBA" id="ARBA00023235"/>
    </source>
</evidence>
<evidence type="ECO:0000256" key="1">
    <source>
        <dbReference type="ARBA" id="ARBA00004613"/>
    </source>
</evidence>
<comment type="catalytic activity">
    <reaction evidence="6">
        <text>3-phenylpyruvate = enol-phenylpyruvate</text>
        <dbReference type="Rhea" id="RHEA:17097"/>
        <dbReference type="ChEBI" id="CHEBI:16815"/>
        <dbReference type="ChEBI" id="CHEBI:18005"/>
        <dbReference type="EC" id="5.3.2.1"/>
    </reaction>
</comment>
<organism evidence="14 15">
    <name type="scientific">Staphylotrichum tortipilum</name>
    <dbReference type="NCBI Taxonomy" id="2831512"/>
    <lineage>
        <taxon>Eukaryota</taxon>
        <taxon>Fungi</taxon>
        <taxon>Dikarya</taxon>
        <taxon>Ascomycota</taxon>
        <taxon>Pezizomycotina</taxon>
        <taxon>Sordariomycetes</taxon>
        <taxon>Sordariomycetidae</taxon>
        <taxon>Sordariales</taxon>
        <taxon>Chaetomiaceae</taxon>
        <taxon>Staphylotrichum</taxon>
    </lineage>
</organism>
<feature type="compositionally biased region" description="Basic and acidic residues" evidence="13">
    <location>
        <begin position="46"/>
        <end position="58"/>
    </location>
</feature>
<dbReference type="GO" id="GO:0005576">
    <property type="term" value="C:extracellular region"/>
    <property type="evidence" value="ECO:0007669"/>
    <property type="project" value="UniProtKB-SubCell"/>
</dbReference>
<dbReference type="PANTHER" id="PTHR11954:SF6">
    <property type="entry name" value="MACROPHAGE MIGRATION INHIBITORY FACTOR"/>
    <property type="match status" value="1"/>
</dbReference>
<evidence type="ECO:0000256" key="13">
    <source>
        <dbReference type="SAM" id="MobiDB-lite"/>
    </source>
</evidence>
<reference evidence="14" key="2">
    <citation type="submission" date="2023-05" db="EMBL/GenBank/DDBJ databases">
        <authorList>
            <consortium name="Lawrence Berkeley National Laboratory"/>
            <person name="Steindorff A."/>
            <person name="Hensen N."/>
            <person name="Bonometti L."/>
            <person name="Westerberg I."/>
            <person name="Brannstrom I.O."/>
            <person name="Guillou S."/>
            <person name="Cros-Aarteil S."/>
            <person name="Calhoun S."/>
            <person name="Haridas S."/>
            <person name="Kuo A."/>
            <person name="Mondo S."/>
            <person name="Pangilinan J."/>
            <person name="Riley R."/>
            <person name="Labutti K."/>
            <person name="Andreopoulos B."/>
            <person name="Lipzen A."/>
            <person name="Chen C."/>
            <person name="Yanf M."/>
            <person name="Daum C."/>
            <person name="Ng V."/>
            <person name="Clum A."/>
            <person name="Ohm R."/>
            <person name="Martin F."/>
            <person name="Silar P."/>
            <person name="Natvig D."/>
            <person name="Lalanne C."/>
            <person name="Gautier V."/>
            <person name="Ament-Velasquez S.L."/>
            <person name="Kruys A."/>
            <person name="Hutchinson M.I."/>
            <person name="Powell A.J."/>
            <person name="Barry K."/>
            <person name="Miller A.N."/>
            <person name="Grigoriev I.V."/>
            <person name="Debuchy R."/>
            <person name="Gladieux P."/>
            <person name="Thoren M.H."/>
            <person name="Johannesson H."/>
        </authorList>
    </citation>
    <scope>NUCLEOTIDE SEQUENCE</scope>
    <source>
        <strain evidence="14">CBS 103.79</strain>
    </source>
</reference>
<dbReference type="GO" id="GO:0004167">
    <property type="term" value="F:dopachrome isomerase activity"/>
    <property type="evidence" value="ECO:0007669"/>
    <property type="project" value="UniProtKB-EC"/>
</dbReference>
<feature type="compositionally biased region" description="Gly residues" evidence="13">
    <location>
        <begin position="229"/>
        <end position="239"/>
    </location>
</feature>
<evidence type="ECO:0000256" key="9">
    <source>
        <dbReference type="ARBA" id="ARBA00039086"/>
    </source>
</evidence>
<feature type="compositionally biased region" description="Polar residues" evidence="13">
    <location>
        <begin position="1"/>
        <end position="12"/>
    </location>
</feature>
<sequence length="330" mass="35912">MSRTRQSSTGATTREFHPDLSFPEYQQRQGDRGQASHMGAASHAARSTDRGPPDDLTRRTSRTHPRADLSRQKSRRNYFEDAFSVNPTSLARERVHGDAIVMVEVKTNVIISDEFSFITELAYHISTRYQRPVSSVVVTVQHGACLFFGGSFEPAYVMSVFALASQLLPTTNKRNAALMQKYMEETLGVGAERGLLRFAPTREEHLACGGKTMAGEIEELEARFRQEGVGSGGGSGGGEAMVSPAGGHEDRGVRSRRMMSVKSLGTLRRPPTPESTPPDSGDEGQSPVSRRAHSPQHKAAKRRKSFVATIFGRSGSKSSSDQSGLAAIVD</sequence>
<evidence type="ECO:0000256" key="7">
    <source>
        <dbReference type="ARBA" id="ARBA00036823"/>
    </source>
</evidence>
<evidence type="ECO:0000256" key="3">
    <source>
        <dbReference type="ARBA" id="ARBA00022514"/>
    </source>
</evidence>
<dbReference type="EC" id="5.3.2.1" evidence="9"/>
<dbReference type="InterPro" id="IPR014347">
    <property type="entry name" value="Tautomerase/MIF_sf"/>
</dbReference>
<name>A0AAN6MCP0_9PEZI</name>
<keyword evidence="15" id="KW-1185">Reference proteome</keyword>
<dbReference type="AlphaFoldDB" id="A0AAN6MCP0"/>
<keyword evidence="4" id="KW-0964">Secreted</keyword>
<dbReference type="SUPFAM" id="SSF55331">
    <property type="entry name" value="Tautomerase/MIF"/>
    <property type="match status" value="1"/>
</dbReference>
<accession>A0AAN6MCP0</accession>
<feature type="compositionally biased region" description="Low complexity" evidence="13">
    <location>
        <begin position="312"/>
        <end position="324"/>
    </location>
</feature>
<feature type="region of interest" description="Disordered" evidence="13">
    <location>
        <begin position="1"/>
        <end position="73"/>
    </location>
</feature>
<evidence type="ECO:0000313" key="14">
    <source>
        <dbReference type="EMBL" id="KAK3898335.1"/>
    </source>
</evidence>
<dbReference type="PANTHER" id="PTHR11954">
    <property type="entry name" value="D-DOPACHROME DECARBOXYLASE"/>
    <property type="match status" value="1"/>
</dbReference>
<evidence type="ECO:0000256" key="2">
    <source>
        <dbReference type="ARBA" id="ARBA00005851"/>
    </source>
</evidence>
<protein>
    <recommendedName>
        <fullName evidence="12">L-dopachrome isomerase</fullName>
        <ecNumber evidence="9">5.3.2.1</ecNumber>
        <ecNumber evidence="8">5.3.3.12</ecNumber>
    </recommendedName>
    <alternativeName>
        <fullName evidence="10">L-dopachrome tautomerase</fullName>
    </alternativeName>
    <alternativeName>
        <fullName evidence="11">Phenylpyruvate tautomerase</fullName>
    </alternativeName>
</protein>
<comment type="similarity">
    <text evidence="2">Belongs to the MIF family.</text>
</comment>
<dbReference type="Pfam" id="PF01187">
    <property type="entry name" value="MIF"/>
    <property type="match status" value="1"/>
</dbReference>
<comment type="catalytic activity">
    <reaction evidence="7">
        <text>L-dopachrome = 5,6-dihydroxyindole-2-carboxylate</text>
        <dbReference type="Rhea" id="RHEA:13041"/>
        <dbReference type="ChEBI" id="CHEBI:16875"/>
        <dbReference type="ChEBI" id="CHEBI:57509"/>
        <dbReference type="EC" id="5.3.3.12"/>
    </reaction>
</comment>
<gene>
    <name evidence="14" type="ORF">C8A05DRAFT_19059</name>
</gene>
<dbReference type="Proteomes" id="UP001303889">
    <property type="component" value="Unassembled WGS sequence"/>
</dbReference>
<reference evidence="14" key="1">
    <citation type="journal article" date="2023" name="Mol. Phylogenet. Evol.">
        <title>Genome-scale phylogeny and comparative genomics of the fungal order Sordariales.</title>
        <authorList>
            <person name="Hensen N."/>
            <person name="Bonometti L."/>
            <person name="Westerberg I."/>
            <person name="Brannstrom I.O."/>
            <person name="Guillou S."/>
            <person name="Cros-Aarteil S."/>
            <person name="Calhoun S."/>
            <person name="Haridas S."/>
            <person name="Kuo A."/>
            <person name="Mondo S."/>
            <person name="Pangilinan J."/>
            <person name="Riley R."/>
            <person name="LaButti K."/>
            <person name="Andreopoulos B."/>
            <person name="Lipzen A."/>
            <person name="Chen C."/>
            <person name="Yan M."/>
            <person name="Daum C."/>
            <person name="Ng V."/>
            <person name="Clum A."/>
            <person name="Steindorff A."/>
            <person name="Ohm R.A."/>
            <person name="Martin F."/>
            <person name="Silar P."/>
            <person name="Natvig D.O."/>
            <person name="Lalanne C."/>
            <person name="Gautier V."/>
            <person name="Ament-Velasquez S.L."/>
            <person name="Kruys A."/>
            <person name="Hutchinson M.I."/>
            <person name="Powell A.J."/>
            <person name="Barry K."/>
            <person name="Miller A.N."/>
            <person name="Grigoriev I.V."/>
            <person name="Debuchy R."/>
            <person name="Gladieux P."/>
            <person name="Hiltunen Thoren M."/>
            <person name="Johannesson H."/>
        </authorList>
    </citation>
    <scope>NUCLEOTIDE SEQUENCE</scope>
    <source>
        <strain evidence="14">CBS 103.79</strain>
    </source>
</reference>
<evidence type="ECO:0000256" key="4">
    <source>
        <dbReference type="ARBA" id="ARBA00022525"/>
    </source>
</evidence>
<keyword evidence="5" id="KW-0413">Isomerase</keyword>
<comment type="caution">
    <text evidence="14">The sequence shown here is derived from an EMBL/GenBank/DDBJ whole genome shotgun (WGS) entry which is preliminary data.</text>
</comment>
<dbReference type="EMBL" id="MU855954">
    <property type="protein sequence ID" value="KAK3898335.1"/>
    <property type="molecule type" value="Genomic_DNA"/>
</dbReference>
<dbReference type="Gene3D" id="3.30.429.10">
    <property type="entry name" value="Macrophage Migration Inhibitory Factor"/>
    <property type="match status" value="1"/>
</dbReference>
<feature type="region of interest" description="Disordered" evidence="13">
    <location>
        <begin position="311"/>
        <end position="330"/>
    </location>
</feature>
<dbReference type="GO" id="GO:0050178">
    <property type="term" value="F:phenylpyruvate tautomerase activity"/>
    <property type="evidence" value="ECO:0007669"/>
    <property type="project" value="UniProtKB-EC"/>
</dbReference>
<keyword evidence="3" id="KW-0202">Cytokine</keyword>
<evidence type="ECO:0000256" key="8">
    <source>
        <dbReference type="ARBA" id="ARBA00038932"/>
    </source>
</evidence>
<evidence type="ECO:0000256" key="12">
    <source>
        <dbReference type="ARBA" id="ARBA00042730"/>
    </source>
</evidence>
<feature type="region of interest" description="Disordered" evidence="13">
    <location>
        <begin position="227"/>
        <end position="306"/>
    </location>
</feature>
<feature type="compositionally biased region" description="Basic residues" evidence="13">
    <location>
        <begin position="290"/>
        <end position="305"/>
    </location>
</feature>
<evidence type="ECO:0000256" key="11">
    <source>
        <dbReference type="ARBA" id="ARBA00041912"/>
    </source>
</evidence>
<dbReference type="InterPro" id="IPR001398">
    <property type="entry name" value="Macrophage_inhib_fac"/>
</dbReference>
<dbReference type="EC" id="5.3.3.12" evidence="8"/>
<evidence type="ECO:0000256" key="10">
    <source>
        <dbReference type="ARBA" id="ARBA00041631"/>
    </source>
</evidence>